<dbReference type="KEGG" id="hli:HLI_14965"/>
<accession>A0A410MF88</accession>
<gene>
    <name evidence="1" type="ORF">HLI_14965</name>
</gene>
<proteinExistence type="predicted"/>
<dbReference type="EMBL" id="CP026118">
    <property type="protein sequence ID" value="QAS53404.1"/>
    <property type="molecule type" value="Genomic_DNA"/>
</dbReference>
<dbReference type="AlphaFoldDB" id="A0A410MF88"/>
<dbReference type="Proteomes" id="UP000287756">
    <property type="component" value="Chromosome"/>
</dbReference>
<name>A0A410MF88_9BACI</name>
<organism evidence="1 2">
    <name type="scientific">Halobacillus litoralis</name>
    <dbReference type="NCBI Taxonomy" id="45668"/>
    <lineage>
        <taxon>Bacteria</taxon>
        <taxon>Bacillati</taxon>
        <taxon>Bacillota</taxon>
        <taxon>Bacilli</taxon>
        <taxon>Bacillales</taxon>
        <taxon>Bacillaceae</taxon>
        <taxon>Halobacillus</taxon>
    </lineage>
</organism>
<evidence type="ECO:0000313" key="2">
    <source>
        <dbReference type="Proteomes" id="UP000287756"/>
    </source>
</evidence>
<reference evidence="1 2" key="1">
    <citation type="submission" date="2018-01" db="EMBL/GenBank/DDBJ databases">
        <title>The whole genome sequencing and assembly of Halobacillus litoralis ERB031 strain.</title>
        <authorList>
            <person name="Lee S.-J."/>
            <person name="Park M.-K."/>
            <person name="Kim J.-Y."/>
            <person name="Lee Y.-J."/>
            <person name="Yi H."/>
            <person name="Bahn Y.-S."/>
            <person name="Kim J.F."/>
            <person name="Lee D.-W."/>
        </authorList>
    </citation>
    <scope>NUCLEOTIDE SEQUENCE [LARGE SCALE GENOMIC DNA]</scope>
    <source>
        <strain evidence="1 2">ERB 031</strain>
    </source>
</reference>
<sequence>MRHFLKSAQLYRSIHEDPIQKCFGEIGATENGSLSVGRALSPQGAVSLQKGLQLSELSTKEKNE</sequence>
<evidence type="ECO:0000313" key="1">
    <source>
        <dbReference type="EMBL" id="QAS53404.1"/>
    </source>
</evidence>
<protein>
    <submittedName>
        <fullName evidence="1">Uncharacterized protein</fullName>
    </submittedName>
</protein>